<evidence type="ECO:0000256" key="6">
    <source>
        <dbReference type="ARBA" id="ARBA00023288"/>
    </source>
</evidence>
<name>A0AAN9THU8_9HEMI</name>
<dbReference type="PROSITE" id="PS51419">
    <property type="entry name" value="RAB"/>
    <property type="match status" value="1"/>
</dbReference>
<evidence type="ECO:0000256" key="2">
    <source>
        <dbReference type="ARBA" id="ARBA00022475"/>
    </source>
</evidence>
<evidence type="ECO:0008006" key="10">
    <source>
        <dbReference type="Google" id="ProtNLM"/>
    </source>
</evidence>
<dbReference type="InterPro" id="IPR001806">
    <property type="entry name" value="Small_GTPase"/>
</dbReference>
<dbReference type="SMART" id="SM00173">
    <property type="entry name" value="RAS"/>
    <property type="match status" value="1"/>
</dbReference>
<sequence length="216" mass="24253">MDEESSGSQVDIFDTCGDFQFPAMRRLSIATAHAFLLVYSTLSSESFTTLKRCFEEIRQQRSDFQNIPIVVAGNKVDLAAEQRQVHIEDVSEWLYCDLPKLRAKLVECSAKENINIKEIFKQFVILSRILLNNANDESSLKRRSSAYVSATSKNSKTSASSTSLSVSDESSHEASGSQSETTLRPKPRSRSLIRRCSRKTKQQVRDTGEVDDCIIS</sequence>
<dbReference type="PANTHER" id="PTHR46149:SF7">
    <property type="entry name" value="GTP-BINDING PROTEIN DI-RAS2"/>
    <property type="match status" value="1"/>
</dbReference>
<dbReference type="Proteomes" id="UP001367676">
    <property type="component" value="Unassembled WGS sequence"/>
</dbReference>
<reference evidence="8 9" key="1">
    <citation type="submission" date="2024-03" db="EMBL/GenBank/DDBJ databases">
        <title>Adaptation during the transition from Ophiocordyceps entomopathogen to insect associate is accompanied by gene loss and intensified selection.</title>
        <authorList>
            <person name="Ward C.M."/>
            <person name="Onetto C.A."/>
            <person name="Borneman A.R."/>
        </authorList>
    </citation>
    <scope>NUCLEOTIDE SEQUENCE [LARGE SCALE GENOMIC DNA]</scope>
    <source>
        <strain evidence="8">AWRI1</strain>
        <tissue evidence="8">Single Adult Female</tissue>
    </source>
</reference>
<evidence type="ECO:0000256" key="5">
    <source>
        <dbReference type="ARBA" id="ARBA00023136"/>
    </source>
</evidence>
<evidence type="ECO:0000256" key="1">
    <source>
        <dbReference type="ARBA" id="ARBA00004193"/>
    </source>
</evidence>
<evidence type="ECO:0000256" key="3">
    <source>
        <dbReference type="ARBA" id="ARBA00022481"/>
    </source>
</evidence>
<dbReference type="AlphaFoldDB" id="A0AAN9THU8"/>
<feature type="region of interest" description="Disordered" evidence="7">
    <location>
        <begin position="151"/>
        <end position="216"/>
    </location>
</feature>
<dbReference type="PROSITE" id="PS51421">
    <property type="entry name" value="RAS"/>
    <property type="match status" value="1"/>
</dbReference>
<protein>
    <recommendedName>
        <fullName evidence="10">GTP-binding protein Di-Ras2</fullName>
    </recommendedName>
</protein>
<organism evidence="8 9">
    <name type="scientific">Parthenolecanium corni</name>
    <dbReference type="NCBI Taxonomy" id="536013"/>
    <lineage>
        <taxon>Eukaryota</taxon>
        <taxon>Metazoa</taxon>
        <taxon>Ecdysozoa</taxon>
        <taxon>Arthropoda</taxon>
        <taxon>Hexapoda</taxon>
        <taxon>Insecta</taxon>
        <taxon>Pterygota</taxon>
        <taxon>Neoptera</taxon>
        <taxon>Paraneoptera</taxon>
        <taxon>Hemiptera</taxon>
        <taxon>Sternorrhyncha</taxon>
        <taxon>Coccoidea</taxon>
        <taxon>Coccidae</taxon>
        <taxon>Parthenolecanium</taxon>
    </lineage>
</organism>
<dbReference type="Pfam" id="PF00071">
    <property type="entry name" value="Ras"/>
    <property type="match status" value="1"/>
</dbReference>
<keyword evidence="4" id="KW-0342">GTP-binding</keyword>
<evidence type="ECO:0000256" key="7">
    <source>
        <dbReference type="SAM" id="MobiDB-lite"/>
    </source>
</evidence>
<keyword evidence="3" id="KW-0488">Methylation</keyword>
<keyword evidence="9" id="KW-1185">Reference proteome</keyword>
<gene>
    <name evidence="8" type="ORF">V9T40_007837</name>
</gene>
<dbReference type="InterPro" id="IPR027417">
    <property type="entry name" value="P-loop_NTPase"/>
</dbReference>
<dbReference type="GO" id="GO:0005886">
    <property type="term" value="C:plasma membrane"/>
    <property type="evidence" value="ECO:0007669"/>
    <property type="project" value="UniProtKB-SubCell"/>
</dbReference>
<keyword evidence="4" id="KW-0547">Nucleotide-binding</keyword>
<feature type="compositionally biased region" description="Basic residues" evidence="7">
    <location>
        <begin position="185"/>
        <end position="202"/>
    </location>
</feature>
<keyword evidence="6" id="KW-0449">Lipoprotein</keyword>
<feature type="compositionally biased region" description="Low complexity" evidence="7">
    <location>
        <begin position="151"/>
        <end position="180"/>
    </location>
</feature>
<dbReference type="GO" id="GO:0003924">
    <property type="term" value="F:GTPase activity"/>
    <property type="evidence" value="ECO:0007669"/>
    <property type="project" value="InterPro"/>
</dbReference>
<evidence type="ECO:0000313" key="8">
    <source>
        <dbReference type="EMBL" id="KAK7593085.1"/>
    </source>
</evidence>
<dbReference type="EMBL" id="JBBCAQ010000020">
    <property type="protein sequence ID" value="KAK7593085.1"/>
    <property type="molecule type" value="Genomic_DNA"/>
</dbReference>
<dbReference type="Gene3D" id="3.40.50.300">
    <property type="entry name" value="P-loop containing nucleotide triphosphate hydrolases"/>
    <property type="match status" value="1"/>
</dbReference>
<comment type="subcellular location">
    <subcellularLocation>
        <location evidence="1">Cell membrane</location>
        <topology evidence="1">Lipid-anchor</topology>
    </subcellularLocation>
</comment>
<evidence type="ECO:0000313" key="9">
    <source>
        <dbReference type="Proteomes" id="UP001367676"/>
    </source>
</evidence>
<dbReference type="PANTHER" id="PTHR46149">
    <property type="entry name" value="MIP08469P"/>
    <property type="match status" value="1"/>
</dbReference>
<dbReference type="PRINTS" id="PR00449">
    <property type="entry name" value="RASTRNSFRMNG"/>
</dbReference>
<proteinExistence type="predicted"/>
<dbReference type="InterPro" id="IPR052236">
    <property type="entry name" value="Small_GTPase_RasD"/>
</dbReference>
<dbReference type="GO" id="GO:0005525">
    <property type="term" value="F:GTP binding"/>
    <property type="evidence" value="ECO:0007669"/>
    <property type="project" value="UniProtKB-KW"/>
</dbReference>
<evidence type="ECO:0000256" key="4">
    <source>
        <dbReference type="ARBA" id="ARBA00023134"/>
    </source>
</evidence>
<keyword evidence="2" id="KW-1003">Cell membrane</keyword>
<dbReference type="SUPFAM" id="SSF52540">
    <property type="entry name" value="P-loop containing nucleoside triphosphate hydrolases"/>
    <property type="match status" value="1"/>
</dbReference>
<dbReference type="SMART" id="SM00174">
    <property type="entry name" value="RHO"/>
    <property type="match status" value="1"/>
</dbReference>
<dbReference type="SMART" id="SM00175">
    <property type="entry name" value="RAB"/>
    <property type="match status" value="1"/>
</dbReference>
<keyword evidence="5" id="KW-0472">Membrane</keyword>
<accession>A0AAN9THU8</accession>
<comment type="caution">
    <text evidence="8">The sequence shown here is derived from an EMBL/GenBank/DDBJ whole genome shotgun (WGS) entry which is preliminary data.</text>
</comment>